<evidence type="ECO:0000313" key="6">
    <source>
        <dbReference type="EMBL" id="KAJ7639103.1"/>
    </source>
</evidence>
<feature type="domain" description="Peptidase M28" evidence="5">
    <location>
        <begin position="380"/>
        <end position="511"/>
    </location>
</feature>
<evidence type="ECO:0000313" key="7">
    <source>
        <dbReference type="Proteomes" id="UP001221142"/>
    </source>
</evidence>
<dbReference type="CDD" id="cd02121">
    <property type="entry name" value="PA_GCPII_like"/>
    <property type="match status" value="1"/>
</dbReference>
<dbReference type="Pfam" id="PF04253">
    <property type="entry name" value="TFR_dimer"/>
    <property type="match status" value="1"/>
</dbReference>
<evidence type="ECO:0000259" key="3">
    <source>
        <dbReference type="Pfam" id="PF02225"/>
    </source>
</evidence>
<dbReference type="InterPro" id="IPR036757">
    <property type="entry name" value="TFR-like_dimer_dom_sf"/>
</dbReference>
<evidence type="ECO:0000259" key="4">
    <source>
        <dbReference type="Pfam" id="PF04253"/>
    </source>
</evidence>
<dbReference type="InterPro" id="IPR007484">
    <property type="entry name" value="Peptidase_M28"/>
</dbReference>
<organism evidence="6 7">
    <name type="scientific">Roridomyces roridus</name>
    <dbReference type="NCBI Taxonomy" id="1738132"/>
    <lineage>
        <taxon>Eukaryota</taxon>
        <taxon>Fungi</taxon>
        <taxon>Dikarya</taxon>
        <taxon>Basidiomycota</taxon>
        <taxon>Agaricomycotina</taxon>
        <taxon>Agaricomycetes</taxon>
        <taxon>Agaricomycetidae</taxon>
        <taxon>Agaricales</taxon>
        <taxon>Marasmiineae</taxon>
        <taxon>Mycenaceae</taxon>
        <taxon>Roridomyces</taxon>
    </lineage>
</organism>
<dbReference type="AlphaFoldDB" id="A0AAD7C5A4"/>
<protein>
    <submittedName>
        <fullName evidence="6">Zn-dependent exopeptidase</fullName>
    </submittedName>
</protein>
<dbReference type="Gene3D" id="1.20.930.40">
    <property type="entry name" value="Transferrin receptor-like, dimerisation domain"/>
    <property type="match status" value="1"/>
</dbReference>
<dbReference type="Gene3D" id="3.40.630.10">
    <property type="entry name" value="Zn peptidases"/>
    <property type="match status" value="1"/>
</dbReference>
<dbReference type="SUPFAM" id="SSF53187">
    <property type="entry name" value="Zn-dependent exopeptidases"/>
    <property type="match status" value="1"/>
</dbReference>
<gene>
    <name evidence="6" type="ORF">FB45DRAFT_420739</name>
</gene>
<evidence type="ECO:0000256" key="2">
    <source>
        <dbReference type="SAM" id="MobiDB-lite"/>
    </source>
</evidence>
<dbReference type="GO" id="GO:0004180">
    <property type="term" value="F:carboxypeptidase activity"/>
    <property type="evidence" value="ECO:0007669"/>
    <property type="project" value="TreeGrafter"/>
</dbReference>
<dbReference type="InterPro" id="IPR039373">
    <property type="entry name" value="Peptidase_M28B"/>
</dbReference>
<evidence type="ECO:0000256" key="1">
    <source>
        <dbReference type="ARBA" id="ARBA00005634"/>
    </source>
</evidence>
<dbReference type="SUPFAM" id="SSF52025">
    <property type="entry name" value="PA domain"/>
    <property type="match status" value="1"/>
</dbReference>
<dbReference type="Pfam" id="PF02225">
    <property type="entry name" value="PA"/>
    <property type="match status" value="1"/>
</dbReference>
<dbReference type="CDD" id="cd08022">
    <property type="entry name" value="M28_PSMA_like"/>
    <property type="match status" value="1"/>
</dbReference>
<name>A0AAD7C5A4_9AGAR</name>
<proteinExistence type="inferred from homology"/>
<dbReference type="InterPro" id="IPR046450">
    <property type="entry name" value="PA_dom_sf"/>
</dbReference>
<dbReference type="FunFam" id="3.40.630.10:FF:000101">
    <property type="entry name" value="N-acetylated alpha-linked acidic dipeptidase like 1"/>
    <property type="match status" value="1"/>
</dbReference>
<dbReference type="Pfam" id="PF04389">
    <property type="entry name" value="Peptidase_M28"/>
    <property type="match status" value="1"/>
</dbReference>
<dbReference type="InterPro" id="IPR003137">
    <property type="entry name" value="PA_domain"/>
</dbReference>
<dbReference type="PANTHER" id="PTHR10404">
    <property type="entry name" value="N-ACETYLATED-ALPHA-LINKED ACIDIC DIPEPTIDASE"/>
    <property type="match status" value="1"/>
</dbReference>
<feature type="region of interest" description="Disordered" evidence="2">
    <location>
        <begin position="311"/>
        <end position="333"/>
    </location>
</feature>
<sequence>MGHLDPVGAYKLQATVQSRSRLRDALFRVALVFALFLSIRLVQVYRTEDSWPEKPKPRLSMKEREQLFLSVPDAESARAASRAFTAHPHVAGTPQDFQDALQMLEVFQEEFGISVPEEPPVFPAGSKASRRATLDLSSALHGSKPTAWVDVYYPVMDTGAEQRLEILDNSGNPEWTADLTEVGDPLDPETNEYSDAVPTWHGASGDGDVQGQLVYANYGTREDYAELIAAGANLTGKVVIVRYGGVLRGLKIKGAEELGAVGLIMYSDPRDDGYVTVENGYEPYPVGPARNPTAVERGSVAYINLYPGDPTTPGTPAYEDSNRTAGSNGPRIPSLPISWTNAERLLEEIGGPNRIISGTTSAKSVRLVNHVDAKVTPIWNTMAAIPGHVRDEVVIVGCHRDAWVFGASDPIGGTAALHEVIRGYGALLKAGWKPLRTMLFASWDAEEYGLIGSTEYGEDFAQWLSAHAVAYVNLDNSGGSMWGALGSPSLATLLRSTAQETPYAGKTLWDARNDKGPFPEGNADAEFIAAYQAAETKRLASRNIIGPLGSGSDFTVFLEHLGIASVTQAFVGTPQDAVYHYHSIYDTQRWQETYADPGFHRAVAVAQNVGLLLLRLTDSIIVPLNTTQYALELSDYLDEIEQSVTDRPLRLAKDFVIIRQAILELSFASFALDAEKDAAGKEFERLLERMPKWPPVSRLTTLVKRVFGLSPECTGRRIEDPEAWVGYLNAALDGVEDGDWPHLPPLYEFIKAAKRVTKVNRKLIEFERGFLSAEGIKGREWYKHMVVAPGRWLGYGATTLPAFNEALLLDNDAEEARKAAIQLNLMFTALTTNLRA</sequence>
<feature type="domain" description="Transferrin receptor-like dimerisation" evidence="4">
    <location>
        <begin position="752"/>
        <end position="823"/>
    </location>
</feature>
<accession>A0AAD7C5A4</accession>
<dbReference type="PANTHER" id="PTHR10404:SF46">
    <property type="entry name" value="VACUOLAR PROTEIN SORTING-ASSOCIATED PROTEIN 70"/>
    <property type="match status" value="1"/>
</dbReference>
<dbReference type="Gene3D" id="3.50.30.30">
    <property type="match status" value="1"/>
</dbReference>
<reference evidence="6" key="1">
    <citation type="submission" date="2023-03" db="EMBL/GenBank/DDBJ databases">
        <title>Massive genome expansion in bonnet fungi (Mycena s.s.) driven by repeated elements and novel gene families across ecological guilds.</title>
        <authorList>
            <consortium name="Lawrence Berkeley National Laboratory"/>
            <person name="Harder C.B."/>
            <person name="Miyauchi S."/>
            <person name="Viragh M."/>
            <person name="Kuo A."/>
            <person name="Thoen E."/>
            <person name="Andreopoulos B."/>
            <person name="Lu D."/>
            <person name="Skrede I."/>
            <person name="Drula E."/>
            <person name="Henrissat B."/>
            <person name="Morin E."/>
            <person name="Kohler A."/>
            <person name="Barry K."/>
            <person name="LaButti K."/>
            <person name="Morin E."/>
            <person name="Salamov A."/>
            <person name="Lipzen A."/>
            <person name="Mereny Z."/>
            <person name="Hegedus B."/>
            <person name="Baldrian P."/>
            <person name="Stursova M."/>
            <person name="Weitz H."/>
            <person name="Taylor A."/>
            <person name="Grigoriev I.V."/>
            <person name="Nagy L.G."/>
            <person name="Martin F."/>
            <person name="Kauserud H."/>
        </authorList>
    </citation>
    <scope>NUCLEOTIDE SEQUENCE</scope>
    <source>
        <strain evidence="6">9284</strain>
    </source>
</reference>
<dbReference type="SUPFAM" id="SSF47672">
    <property type="entry name" value="Transferrin receptor-like dimerisation domain"/>
    <property type="match status" value="1"/>
</dbReference>
<feature type="domain" description="PA" evidence="3">
    <location>
        <begin position="209"/>
        <end position="282"/>
    </location>
</feature>
<dbReference type="Proteomes" id="UP001221142">
    <property type="component" value="Unassembled WGS sequence"/>
</dbReference>
<evidence type="ECO:0000259" key="5">
    <source>
        <dbReference type="Pfam" id="PF04389"/>
    </source>
</evidence>
<dbReference type="EMBL" id="JARKIF010000005">
    <property type="protein sequence ID" value="KAJ7639103.1"/>
    <property type="molecule type" value="Genomic_DNA"/>
</dbReference>
<comment type="caution">
    <text evidence="6">The sequence shown here is derived from an EMBL/GenBank/DDBJ whole genome shotgun (WGS) entry which is preliminary data.</text>
</comment>
<keyword evidence="7" id="KW-1185">Reference proteome</keyword>
<dbReference type="InterPro" id="IPR007365">
    <property type="entry name" value="TFR-like_dimer_dom"/>
</dbReference>
<comment type="similarity">
    <text evidence="1">Belongs to the peptidase M28 family. M28B subfamily.</text>
</comment>